<dbReference type="SMART" id="SM00387">
    <property type="entry name" value="HATPase_c"/>
    <property type="match status" value="1"/>
</dbReference>
<dbReference type="RefSeq" id="WP_145243530.1">
    <property type="nucleotide sequence ID" value="NZ_CP036273.1"/>
</dbReference>
<evidence type="ECO:0000256" key="9">
    <source>
        <dbReference type="ARBA" id="ARBA00022840"/>
    </source>
</evidence>
<dbReference type="Pfam" id="PF25487">
    <property type="entry name" value="ETR1_N"/>
    <property type="match status" value="1"/>
</dbReference>
<evidence type="ECO:0000256" key="7">
    <source>
        <dbReference type="ARBA" id="ARBA00022741"/>
    </source>
</evidence>
<feature type="domain" description="PAS" evidence="16">
    <location>
        <begin position="655"/>
        <end position="725"/>
    </location>
</feature>
<dbReference type="Pfam" id="PF13493">
    <property type="entry name" value="DUF4118"/>
    <property type="match status" value="1"/>
</dbReference>
<dbReference type="KEGG" id="uli:ETAA1_53410"/>
<dbReference type="GO" id="GO:0005524">
    <property type="term" value="F:ATP binding"/>
    <property type="evidence" value="ECO:0007669"/>
    <property type="project" value="UniProtKB-KW"/>
</dbReference>
<dbReference type="InterPro" id="IPR000700">
    <property type="entry name" value="PAS-assoc_C"/>
</dbReference>
<dbReference type="PROSITE" id="PS50109">
    <property type="entry name" value="HIS_KIN"/>
    <property type="match status" value="1"/>
</dbReference>
<dbReference type="Pfam" id="PF02518">
    <property type="entry name" value="HATPase_c"/>
    <property type="match status" value="1"/>
</dbReference>
<proteinExistence type="predicted"/>
<dbReference type="PANTHER" id="PTHR43304">
    <property type="entry name" value="PHYTOCHROME-LIKE PROTEIN CPH1"/>
    <property type="match status" value="1"/>
</dbReference>
<evidence type="ECO:0000259" key="16">
    <source>
        <dbReference type="PROSITE" id="PS50112"/>
    </source>
</evidence>
<dbReference type="FunFam" id="3.30.565.10:FF:000006">
    <property type="entry name" value="Sensor histidine kinase WalK"/>
    <property type="match status" value="1"/>
</dbReference>
<name>A0A517Y0Q2_9BACT</name>
<dbReference type="InterPro" id="IPR003661">
    <property type="entry name" value="HisK_dim/P_dom"/>
</dbReference>
<evidence type="ECO:0000256" key="1">
    <source>
        <dbReference type="ARBA" id="ARBA00000085"/>
    </source>
</evidence>
<dbReference type="FunFam" id="3.30.450.20:FF:000099">
    <property type="entry name" value="Sensory box sensor histidine kinase"/>
    <property type="match status" value="1"/>
</dbReference>
<reference evidence="18 19" key="1">
    <citation type="submission" date="2019-02" db="EMBL/GenBank/DDBJ databases">
        <title>Deep-cultivation of Planctomycetes and their phenomic and genomic characterization uncovers novel biology.</title>
        <authorList>
            <person name="Wiegand S."/>
            <person name="Jogler M."/>
            <person name="Boedeker C."/>
            <person name="Pinto D."/>
            <person name="Vollmers J."/>
            <person name="Rivas-Marin E."/>
            <person name="Kohn T."/>
            <person name="Peeters S.H."/>
            <person name="Heuer A."/>
            <person name="Rast P."/>
            <person name="Oberbeckmann S."/>
            <person name="Bunk B."/>
            <person name="Jeske O."/>
            <person name="Meyerdierks A."/>
            <person name="Storesund J.E."/>
            <person name="Kallscheuer N."/>
            <person name="Luecker S."/>
            <person name="Lage O.M."/>
            <person name="Pohl T."/>
            <person name="Merkel B.J."/>
            <person name="Hornburger P."/>
            <person name="Mueller R.-W."/>
            <person name="Bruemmer F."/>
            <person name="Labrenz M."/>
            <person name="Spormann A.M."/>
            <person name="Op den Camp H."/>
            <person name="Overmann J."/>
            <person name="Amann R."/>
            <person name="Jetten M.S.M."/>
            <person name="Mascher T."/>
            <person name="Medema M.H."/>
            <person name="Devos D.P."/>
            <person name="Kaster A.-K."/>
            <person name="Ovreas L."/>
            <person name="Rohde M."/>
            <person name="Galperin M.Y."/>
            <person name="Jogler C."/>
        </authorList>
    </citation>
    <scope>NUCLEOTIDE SEQUENCE [LARGE SCALE GENOMIC DNA]</scope>
    <source>
        <strain evidence="18 19">ETA_A1</strain>
    </source>
</reference>
<dbReference type="Proteomes" id="UP000319576">
    <property type="component" value="Chromosome"/>
</dbReference>
<feature type="domain" description="PAC" evidence="17">
    <location>
        <begin position="602"/>
        <end position="654"/>
    </location>
</feature>
<dbReference type="EMBL" id="CP036273">
    <property type="protein sequence ID" value="QDU23342.1"/>
    <property type="molecule type" value="Genomic_DNA"/>
</dbReference>
<evidence type="ECO:0000256" key="4">
    <source>
        <dbReference type="ARBA" id="ARBA00022553"/>
    </source>
</evidence>
<evidence type="ECO:0000256" key="2">
    <source>
        <dbReference type="ARBA" id="ARBA00004141"/>
    </source>
</evidence>
<dbReference type="Gene3D" id="3.30.565.10">
    <property type="entry name" value="Histidine kinase-like ATPase, C-terminal domain"/>
    <property type="match status" value="1"/>
</dbReference>
<dbReference type="Gene3D" id="2.10.70.100">
    <property type="match status" value="1"/>
</dbReference>
<keyword evidence="6 14" id="KW-0812">Transmembrane</keyword>
<dbReference type="InterPro" id="IPR038318">
    <property type="entry name" value="KdpD_sf"/>
</dbReference>
<dbReference type="InterPro" id="IPR001610">
    <property type="entry name" value="PAC"/>
</dbReference>
<dbReference type="SUPFAM" id="SSF55874">
    <property type="entry name" value="ATPase domain of HSP90 chaperone/DNA topoisomerase II/histidine kinase"/>
    <property type="match status" value="1"/>
</dbReference>
<keyword evidence="11" id="KW-0902">Two-component regulatory system</keyword>
<dbReference type="PANTHER" id="PTHR43304:SF1">
    <property type="entry name" value="PAC DOMAIN-CONTAINING PROTEIN"/>
    <property type="match status" value="1"/>
</dbReference>
<dbReference type="EC" id="2.7.13.3" evidence="3"/>
<dbReference type="Gene3D" id="3.30.450.20">
    <property type="entry name" value="PAS domain"/>
    <property type="match status" value="4"/>
</dbReference>
<keyword evidence="8" id="KW-0418">Kinase</keyword>
<protein>
    <recommendedName>
        <fullName evidence="3">histidine kinase</fullName>
        <ecNumber evidence="3">2.7.13.3</ecNumber>
    </recommendedName>
</protein>
<feature type="domain" description="PAC" evidence="17">
    <location>
        <begin position="329"/>
        <end position="380"/>
    </location>
</feature>
<evidence type="ECO:0000256" key="13">
    <source>
        <dbReference type="SAM" id="Coils"/>
    </source>
</evidence>
<evidence type="ECO:0000256" key="3">
    <source>
        <dbReference type="ARBA" id="ARBA00012438"/>
    </source>
</evidence>
<dbReference type="SUPFAM" id="SSF47384">
    <property type="entry name" value="Homodimeric domain of signal transducing histidine kinase"/>
    <property type="match status" value="1"/>
</dbReference>
<dbReference type="SMART" id="SM00388">
    <property type="entry name" value="HisKA"/>
    <property type="match status" value="1"/>
</dbReference>
<feature type="domain" description="PAC" evidence="17">
    <location>
        <begin position="729"/>
        <end position="781"/>
    </location>
</feature>
<keyword evidence="19" id="KW-1185">Reference proteome</keyword>
<feature type="domain" description="Histidine kinase" evidence="15">
    <location>
        <begin position="803"/>
        <end position="1017"/>
    </location>
</feature>
<evidence type="ECO:0000313" key="18">
    <source>
        <dbReference type="EMBL" id="QDU23342.1"/>
    </source>
</evidence>
<evidence type="ECO:0000256" key="8">
    <source>
        <dbReference type="ARBA" id="ARBA00022777"/>
    </source>
</evidence>
<keyword evidence="12 14" id="KW-0472">Membrane</keyword>
<dbReference type="Gene3D" id="1.10.287.130">
    <property type="match status" value="1"/>
</dbReference>
<keyword evidence="9" id="KW-0067">ATP-binding</keyword>
<dbReference type="SUPFAM" id="SSF55785">
    <property type="entry name" value="PYP-like sensor domain (PAS domain)"/>
    <property type="match status" value="4"/>
</dbReference>
<keyword evidence="10 14" id="KW-1133">Transmembrane helix</keyword>
<evidence type="ECO:0000259" key="17">
    <source>
        <dbReference type="PROSITE" id="PS50113"/>
    </source>
</evidence>
<sequence length="1017" mass="111082">MDWLTGTDGFVPRKNCGAWEDWEVALHVVSDVLIWLAYLSIPLVLVYFARQRRGLPFTGLFVLFAVFILACGTNHLVEAVIFYHPVYHLSGVVKAVTAAVSWLTVLALVPAVPRLLDLTAAAAARHEAVPTAPPARPRWQGYAVAAAAAALSLGAREALGPLLGTKYPYLISFLAVIYTAWEAGFGPAVLCTVLTGVGTEAWIIAPDGSVLGATLADRLAFGLFLFSGLGTGVLGEAQRRARERAEAALDAARETADRLALSLDAARLGDWNWNAADDTLALSPRAAAVFGFDPTAPVTWAAVRKRIHPADRDRADAAVRAAVLERTAFDIECRVVRPDGEAWLSARGRAAYDAAGSPRGMYGVVADVTPRKRVEDDLRRSEERYKAFVAQSSEGIWRFELDEPVPTTLPVAEQLAAYHARGYLAECNDAFARMYGYTWAVELTGARLADFFDAADPRTTAFLTAFVSGGHRLTDAESRERDRYGNPRVFLNTLVGIVEGGSVIRAWGTQRDVTDRTHAEELLRAGEERYRLATEAVRGLVYDADMTAGRVERSAGLLDLVGVRPEAADPVVGWWPARIHPDDLPGVLADRERGYARGAPTLQAEYRVRHADGRWVWVEDRARVMYGDDGKPRRAVGCRSDVTERKEGEARLRENEARFRTLAEAVPVAVWVCRPDGWCEYMNARWEEITGVGLDGSLGAGWLDQVHPDDRPRAAAAWNAAVVDPAVGYRIEYRLQSRGGGYRWVLAAGFPHRAAGGAVVRWFGTCTDIDDKKRHAETLERLVAERTAELVRSNKELEEFAFAASHDLQEPLRKIQTYGARLKEKARDQLADDNRERLDRMMASAGRMGRLIDDLLAYSRVTTRAKAFAAVDLNAALADALDDLAARLELTGGGVEAGPLPTVSGDAGQLRQVFQNLVGNALKFHRPGVPPVVRVSAERTAAGWAVTVADNGIGFEDRFAGRIFQVFQRLHGREEYEGTGVGLAVCKKIVDRHGGAIAAHGRPGEGATFVVTLPERS</sequence>
<dbReference type="GO" id="GO:0016020">
    <property type="term" value="C:membrane"/>
    <property type="evidence" value="ECO:0007669"/>
    <property type="project" value="UniProtKB-SubCell"/>
</dbReference>
<evidence type="ECO:0000256" key="11">
    <source>
        <dbReference type="ARBA" id="ARBA00023012"/>
    </source>
</evidence>
<keyword evidence="7" id="KW-0547">Nucleotide-binding</keyword>
<dbReference type="InterPro" id="IPR013655">
    <property type="entry name" value="PAS_fold_3"/>
</dbReference>
<evidence type="ECO:0000256" key="12">
    <source>
        <dbReference type="ARBA" id="ARBA00023136"/>
    </source>
</evidence>
<dbReference type="SMART" id="SM00091">
    <property type="entry name" value="PAS"/>
    <property type="match status" value="3"/>
</dbReference>
<dbReference type="CDD" id="cd00130">
    <property type="entry name" value="PAS"/>
    <property type="match status" value="2"/>
</dbReference>
<dbReference type="InterPro" id="IPR052162">
    <property type="entry name" value="Sensor_kinase/Photoreceptor"/>
</dbReference>
<dbReference type="InterPro" id="IPR036890">
    <property type="entry name" value="HATPase_C_sf"/>
</dbReference>
<dbReference type="InterPro" id="IPR005467">
    <property type="entry name" value="His_kinase_dom"/>
</dbReference>
<dbReference type="Gene3D" id="1.20.120.620">
    <property type="entry name" value="Backbone structure of the membrane domain of e. Coli histidine kinase receptor kdpd"/>
    <property type="match status" value="1"/>
</dbReference>
<accession>A0A517Y0Q2</accession>
<dbReference type="InterPro" id="IPR025201">
    <property type="entry name" value="KdpD_TM"/>
</dbReference>
<keyword evidence="4" id="KW-0597">Phosphoprotein</keyword>
<dbReference type="PROSITE" id="PS50112">
    <property type="entry name" value="PAS"/>
    <property type="match status" value="1"/>
</dbReference>
<dbReference type="InterPro" id="IPR058544">
    <property type="entry name" value="ETR1_N"/>
</dbReference>
<dbReference type="InterPro" id="IPR036097">
    <property type="entry name" value="HisK_dim/P_sf"/>
</dbReference>
<dbReference type="GO" id="GO:0000155">
    <property type="term" value="F:phosphorelay sensor kinase activity"/>
    <property type="evidence" value="ECO:0007669"/>
    <property type="project" value="InterPro"/>
</dbReference>
<dbReference type="SMART" id="SM00086">
    <property type="entry name" value="PAC"/>
    <property type="match status" value="4"/>
</dbReference>
<keyword evidence="13" id="KW-0175">Coiled coil</keyword>
<organism evidence="18 19">
    <name type="scientific">Urbifossiella limnaea</name>
    <dbReference type="NCBI Taxonomy" id="2528023"/>
    <lineage>
        <taxon>Bacteria</taxon>
        <taxon>Pseudomonadati</taxon>
        <taxon>Planctomycetota</taxon>
        <taxon>Planctomycetia</taxon>
        <taxon>Gemmatales</taxon>
        <taxon>Gemmataceae</taxon>
        <taxon>Urbifossiella</taxon>
    </lineage>
</organism>
<dbReference type="Pfam" id="PF08447">
    <property type="entry name" value="PAS_3"/>
    <property type="match status" value="3"/>
</dbReference>
<evidence type="ECO:0000256" key="14">
    <source>
        <dbReference type="SAM" id="Phobius"/>
    </source>
</evidence>
<dbReference type="InterPro" id="IPR004358">
    <property type="entry name" value="Sig_transdc_His_kin-like_C"/>
</dbReference>
<gene>
    <name evidence="18" type="primary">cph1_2</name>
    <name evidence="18" type="ORF">ETAA1_53410</name>
</gene>
<dbReference type="CDD" id="cd00082">
    <property type="entry name" value="HisKA"/>
    <property type="match status" value="1"/>
</dbReference>
<dbReference type="InterPro" id="IPR035965">
    <property type="entry name" value="PAS-like_dom_sf"/>
</dbReference>
<comment type="catalytic activity">
    <reaction evidence="1">
        <text>ATP + protein L-histidine = ADP + protein N-phospho-L-histidine.</text>
        <dbReference type="EC" id="2.7.13.3"/>
    </reaction>
</comment>
<dbReference type="PRINTS" id="PR00344">
    <property type="entry name" value="BCTRLSENSOR"/>
</dbReference>
<dbReference type="NCBIfam" id="TIGR00229">
    <property type="entry name" value="sensory_box"/>
    <property type="match status" value="2"/>
</dbReference>
<evidence type="ECO:0000256" key="5">
    <source>
        <dbReference type="ARBA" id="ARBA00022679"/>
    </source>
</evidence>
<keyword evidence="5 18" id="KW-0808">Transferase</keyword>
<evidence type="ECO:0000313" key="19">
    <source>
        <dbReference type="Proteomes" id="UP000319576"/>
    </source>
</evidence>
<dbReference type="PROSITE" id="PS50890">
    <property type="entry name" value="PUA"/>
    <property type="match status" value="1"/>
</dbReference>
<feature type="transmembrane region" description="Helical" evidence="14">
    <location>
        <begin position="61"/>
        <end position="83"/>
    </location>
</feature>
<evidence type="ECO:0000256" key="10">
    <source>
        <dbReference type="ARBA" id="ARBA00022989"/>
    </source>
</evidence>
<comment type="subcellular location">
    <subcellularLocation>
        <location evidence="2">Membrane</location>
        <topology evidence="2">Multi-pass membrane protein</topology>
    </subcellularLocation>
</comment>
<evidence type="ECO:0000256" key="6">
    <source>
        <dbReference type="ARBA" id="ARBA00022692"/>
    </source>
</evidence>
<dbReference type="InterPro" id="IPR000014">
    <property type="entry name" value="PAS"/>
</dbReference>
<feature type="coiled-coil region" evidence="13">
    <location>
        <begin position="235"/>
        <end position="262"/>
    </location>
</feature>
<dbReference type="Pfam" id="PF13426">
    <property type="entry name" value="PAS_9"/>
    <property type="match status" value="1"/>
</dbReference>
<dbReference type="InterPro" id="IPR003594">
    <property type="entry name" value="HATPase_dom"/>
</dbReference>
<feature type="transmembrane region" description="Helical" evidence="14">
    <location>
        <begin position="32"/>
        <end position="49"/>
    </location>
</feature>
<evidence type="ECO:0000259" key="15">
    <source>
        <dbReference type="PROSITE" id="PS50109"/>
    </source>
</evidence>
<dbReference type="OrthoDB" id="231918at2"/>
<dbReference type="AlphaFoldDB" id="A0A517Y0Q2"/>
<dbReference type="PROSITE" id="PS50113">
    <property type="entry name" value="PAC"/>
    <property type="match status" value="3"/>
</dbReference>
<dbReference type="Pfam" id="PF00512">
    <property type="entry name" value="HisKA"/>
    <property type="match status" value="1"/>
</dbReference>